<evidence type="ECO:0000313" key="1">
    <source>
        <dbReference type="EMBL" id="MFC0477306.1"/>
    </source>
</evidence>
<evidence type="ECO:0000313" key="2">
    <source>
        <dbReference type="Proteomes" id="UP001589738"/>
    </source>
</evidence>
<dbReference type="RefSeq" id="WP_377058827.1">
    <property type="nucleotide sequence ID" value="NZ_JBHLUU010000119.1"/>
</dbReference>
<proteinExistence type="predicted"/>
<dbReference type="EMBL" id="JBHLUU010000119">
    <property type="protein sequence ID" value="MFC0477306.1"/>
    <property type="molecule type" value="Genomic_DNA"/>
</dbReference>
<sequence length="87" mass="10063">MRKLLILFGVIMLIFGVVIYTLTNVSFDYAFVPEAEDVRKSEKKSKIASVSNGGEMGTSEQIELGRKLFYEETFGNEVFFFRYFRNV</sequence>
<reference evidence="1 2" key="1">
    <citation type="submission" date="2024-09" db="EMBL/GenBank/DDBJ databases">
        <authorList>
            <person name="Sun Q."/>
            <person name="Mori K."/>
        </authorList>
    </citation>
    <scope>NUCLEOTIDE SEQUENCE [LARGE SCALE GENOMIC DNA]</scope>
    <source>
        <strain evidence="1 2">CGMCC 1.9126</strain>
    </source>
</reference>
<keyword evidence="2" id="KW-1185">Reference proteome</keyword>
<protein>
    <submittedName>
        <fullName evidence="1">Uncharacterized protein</fullName>
    </submittedName>
</protein>
<dbReference type="Proteomes" id="UP001589738">
    <property type="component" value="Unassembled WGS sequence"/>
</dbReference>
<gene>
    <name evidence="1" type="ORF">ACFFHF_19080</name>
</gene>
<name>A0ABV6KVE6_9BACI</name>
<comment type="caution">
    <text evidence="1">The sequence shown here is derived from an EMBL/GenBank/DDBJ whole genome shotgun (WGS) entry which is preliminary data.</text>
</comment>
<organism evidence="1 2">
    <name type="scientific">Robertmurraya beringensis</name>
    <dbReference type="NCBI Taxonomy" id="641660"/>
    <lineage>
        <taxon>Bacteria</taxon>
        <taxon>Bacillati</taxon>
        <taxon>Bacillota</taxon>
        <taxon>Bacilli</taxon>
        <taxon>Bacillales</taxon>
        <taxon>Bacillaceae</taxon>
        <taxon>Robertmurraya</taxon>
    </lineage>
</organism>
<accession>A0ABV6KVE6</accession>